<feature type="region of interest" description="Disordered" evidence="6">
    <location>
        <begin position="305"/>
        <end position="358"/>
    </location>
</feature>
<keyword evidence="4" id="KW-0804">Transcription</keyword>
<dbReference type="Proteomes" id="UP000748025">
    <property type="component" value="Unassembled WGS sequence"/>
</dbReference>
<dbReference type="GO" id="GO:0046872">
    <property type="term" value="F:metal ion binding"/>
    <property type="evidence" value="ECO:0007669"/>
    <property type="project" value="UniProtKB-KW"/>
</dbReference>
<dbReference type="AlphaFoldDB" id="A0A9P7T051"/>
<evidence type="ECO:0000256" key="1">
    <source>
        <dbReference type="ARBA" id="ARBA00004123"/>
    </source>
</evidence>
<evidence type="ECO:0000256" key="2">
    <source>
        <dbReference type="ARBA" id="ARBA00022723"/>
    </source>
</evidence>
<keyword evidence="8" id="KW-1185">Reference proteome</keyword>
<evidence type="ECO:0000256" key="4">
    <source>
        <dbReference type="ARBA" id="ARBA00023163"/>
    </source>
</evidence>
<sequence length="569" mass="59741">MAFCKDRYASIGTGWPMTIDERDIMTKMPSSDKAYDMSRPEQTQTLAESTAPSGVAKLSSFGGVVLMACLLGRNLVHLHRPDDDDLDHDLSGPFWKRHRQMDSILLNTSLGLPAHLKLPSGLSSPNVIFTNMSIHTSTICLHQAAIFKADKNKLGASVSSESKVRCITAANEIASIMRSISHMDLSAMNPFISFCLYVAARVFVQYLKSRPDDAHVADSLRFLLSAMEALKRRNPLTESFLVQLDVDLEALATRVPKLRSTFLRQSAFGSQVERAGPLCSDREGMQGILTYRDCDYMKATDEDANPCNGPDVVNGSAPASTSTSTSTSAPVSVSASAPSSAAAPAPAPAPAPGAGGYGGQSWLAADRASSVTGLTSTRGTMFEGNGSTAARASRFGDVVNGAGLDKQTTPEAGHSNGRTPNSASAAAGGSDAKPRLPSGDSAFHPSPISPHHDLLNPGPPLDVGGHQGFYAGTTAGFAMGHGHAMPTAQQPHPSYPLSTTGWPDMIGGQAQPQVQAHAHAHGVHAPGPVPAPNMPPVGEGVLRALMNMGPMDAMDLSSWDTGHDSAMRG</sequence>
<evidence type="ECO:0000313" key="7">
    <source>
        <dbReference type="EMBL" id="KAG6006314.1"/>
    </source>
</evidence>
<protein>
    <recommendedName>
        <fullName evidence="9">Transcription factor domain-containing protein</fullName>
    </recommendedName>
</protein>
<feature type="compositionally biased region" description="Low complexity" evidence="6">
    <location>
        <begin position="422"/>
        <end position="431"/>
    </location>
</feature>
<feature type="region of interest" description="Disordered" evidence="6">
    <location>
        <begin position="400"/>
        <end position="467"/>
    </location>
</feature>
<reference evidence="7" key="1">
    <citation type="journal article" date="2020" name="bioRxiv">
        <title>Whole genome comparisons of ergot fungi reveals the divergence and evolution of species within the genus Claviceps are the result of varying mechanisms driving genome evolution and host range expansion.</title>
        <authorList>
            <person name="Wyka S.A."/>
            <person name="Mondo S.J."/>
            <person name="Liu M."/>
            <person name="Dettman J."/>
            <person name="Nalam V."/>
            <person name="Broders K.D."/>
        </authorList>
    </citation>
    <scope>NUCLEOTIDE SEQUENCE</scope>
    <source>
        <strain evidence="7">CCC 602</strain>
    </source>
</reference>
<comment type="subcellular location">
    <subcellularLocation>
        <location evidence="1">Nucleus</location>
    </subcellularLocation>
</comment>
<keyword evidence="3" id="KW-0805">Transcription regulation</keyword>
<accession>A0A9P7T051</accession>
<name>A0A9P7T051_9HYPO</name>
<dbReference type="GO" id="GO:0000981">
    <property type="term" value="F:DNA-binding transcription factor activity, RNA polymerase II-specific"/>
    <property type="evidence" value="ECO:0007669"/>
    <property type="project" value="InterPro"/>
</dbReference>
<dbReference type="OrthoDB" id="5600212at2759"/>
<organism evidence="7 8">
    <name type="scientific">Claviceps pusilla</name>
    <dbReference type="NCBI Taxonomy" id="123648"/>
    <lineage>
        <taxon>Eukaryota</taxon>
        <taxon>Fungi</taxon>
        <taxon>Dikarya</taxon>
        <taxon>Ascomycota</taxon>
        <taxon>Pezizomycotina</taxon>
        <taxon>Sordariomycetes</taxon>
        <taxon>Hypocreomycetidae</taxon>
        <taxon>Hypocreales</taxon>
        <taxon>Clavicipitaceae</taxon>
        <taxon>Claviceps</taxon>
    </lineage>
</organism>
<keyword evidence="2" id="KW-0479">Metal-binding</keyword>
<proteinExistence type="predicted"/>
<feature type="compositionally biased region" description="Low complexity" evidence="6">
    <location>
        <begin position="315"/>
        <end position="344"/>
    </location>
</feature>
<evidence type="ECO:0000313" key="8">
    <source>
        <dbReference type="Proteomes" id="UP000748025"/>
    </source>
</evidence>
<evidence type="ECO:0000256" key="5">
    <source>
        <dbReference type="ARBA" id="ARBA00023242"/>
    </source>
</evidence>
<evidence type="ECO:0000256" key="6">
    <source>
        <dbReference type="SAM" id="MobiDB-lite"/>
    </source>
</evidence>
<gene>
    <name evidence="7" type="ORF">E4U43_000455</name>
</gene>
<dbReference type="InterPro" id="IPR050815">
    <property type="entry name" value="TF_fung"/>
</dbReference>
<dbReference type="GO" id="GO:0005634">
    <property type="term" value="C:nucleus"/>
    <property type="evidence" value="ECO:0007669"/>
    <property type="project" value="UniProtKB-SubCell"/>
</dbReference>
<keyword evidence="5" id="KW-0539">Nucleus</keyword>
<comment type="caution">
    <text evidence="7">The sequence shown here is derived from an EMBL/GenBank/DDBJ whole genome shotgun (WGS) entry which is preliminary data.</text>
</comment>
<evidence type="ECO:0000256" key="3">
    <source>
        <dbReference type="ARBA" id="ARBA00023015"/>
    </source>
</evidence>
<dbReference type="CDD" id="cd12148">
    <property type="entry name" value="fungal_TF_MHR"/>
    <property type="match status" value="1"/>
</dbReference>
<feature type="compositionally biased region" description="Polar residues" evidence="6">
    <location>
        <begin position="406"/>
        <end position="421"/>
    </location>
</feature>
<dbReference type="PANTHER" id="PTHR47338:SF10">
    <property type="entry name" value="TRANSCRIPTION FACTOR DOMAIN-CONTAINING PROTEIN-RELATED"/>
    <property type="match status" value="1"/>
</dbReference>
<dbReference type="EMBL" id="SRPW01001136">
    <property type="protein sequence ID" value="KAG6006314.1"/>
    <property type="molecule type" value="Genomic_DNA"/>
</dbReference>
<evidence type="ECO:0008006" key="9">
    <source>
        <dbReference type="Google" id="ProtNLM"/>
    </source>
</evidence>
<dbReference type="PANTHER" id="PTHR47338">
    <property type="entry name" value="ZN(II)2CYS6 TRANSCRIPTION FACTOR (EUROFUNG)-RELATED"/>
    <property type="match status" value="1"/>
</dbReference>